<dbReference type="InterPro" id="IPR000873">
    <property type="entry name" value="AMP-dep_synth/lig_dom"/>
</dbReference>
<keyword evidence="2" id="KW-0436">Ligase</keyword>
<sequence>MNSVSAIDRLESTLFAMLDAENGQQLIPHEEIQAHRSQGPMNRPVPGTATENMSDIYRCAGVSDKEFRRLQHEWYYGENMPQKFKKICEAGGKGNAFAYRPVLKVSKEILTDQNGLQRMYSVTHFKETRYITYEMLWENITCFGRGLVELGIQPRANVAIYEETRWEWLVSIYGIWTQNMVAATVYANLGEDALRYALKETECQAIICNAASVPILITFIREKRIPPTIIIYFGELTCNVTGGGYRVISWLQVVDNGRISDEPLQIPTDNDLTAFIMYTSGTTGDPKGVLHTHGSLVAGVTACGDRVNDIIGPFKAGESYCAYLPLAHIFEFGVVNIFLSRGSLVGFGSPRTLLDTYTRPHGDFVEYKPVFTIGVPRVYDTIKKTVESLLMPRGTLERRIFDHAFQNRLQWLREGVETPFWNDLVFSPFYRILGGRMRTMLSAGGPISAPTQTFLNVVFGVMSQGWGLTETVCVGTKQLLGDIETVATGKQERICELRLLDVDGYKHTDTPEPRGEILLRGPFLFKGYYKQEKLTQEALDADGWFHTGDVGSIGPNGSLRIIGRVKALAKNVLGEYIALEALESMYAHNSLSMPNGVCVIVNPDKPYICALVLTDESKAMAFAKEHQLKGSYPGILEDPAFQEKATQSFQETAHAAGKRKFECVHCVRVLSDEWTPENGVLTAASKLKRRVIEQRYATIIKEMFVEECEGTSEVLVNNVCF</sequence>
<dbReference type="PANTHER" id="PTHR43272:SF105">
    <property type="entry name" value="ACYL COA SYNTHETASE, PUTATIVE-RELATED"/>
    <property type="match status" value="1"/>
</dbReference>
<dbReference type="AlphaFoldDB" id="G0U217"/>
<name>G0U217_TRYVY</name>
<dbReference type="EMBL" id="HE573025">
    <property type="protein sequence ID" value="CCC50320.1"/>
    <property type="molecule type" value="Genomic_DNA"/>
</dbReference>
<feature type="domain" description="AMP-dependent synthetase/ligase" evidence="1">
    <location>
        <begin position="125"/>
        <end position="529"/>
    </location>
</feature>
<evidence type="ECO:0000259" key="1">
    <source>
        <dbReference type="Pfam" id="PF00501"/>
    </source>
</evidence>
<dbReference type="VEuPathDB" id="TriTrypDB:TvY486_0901430"/>
<accession>G0U217</accession>
<gene>
    <name evidence="2" type="ORF">TVY486_0901430</name>
</gene>
<evidence type="ECO:0000313" key="2">
    <source>
        <dbReference type="EMBL" id="CCC50320.1"/>
    </source>
</evidence>
<dbReference type="InterPro" id="IPR020845">
    <property type="entry name" value="AMP-binding_CS"/>
</dbReference>
<dbReference type="GO" id="GO:0016020">
    <property type="term" value="C:membrane"/>
    <property type="evidence" value="ECO:0007669"/>
    <property type="project" value="TreeGrafter"/>
</dbReference>
<proteinExistence type="predicted"/>
<organism evidence="2">
    <name type="scientific">Trypanosoma vivax (strain Y486)</name>
    <dbReference type="NCBI Taxonomy" id="1055687"/>
    <lineage>
        <taxon>Eukaryota</taxon>
        <taxon>Discoba</taxon>
        <taxon>Euglenozoa</taxon>
        <taxon>Kinetoplastea</taxon>
        <taxon>Metakinetoplastina</taxon>
        <taxon>Trypanosomatida</taxon>
        <taxon>Trypanosomatidae</taxon>
        <taxon>Trypanosoma</taxon>
        <taxon>Duttonella</taxon>
    </lineage>
</organism>
<dbReference type="InterPro" id="IPR042099">
    <property type="entry name" value="ANL_N_sf"/>
</dbReference>
<protein>
    <submittedName>
        <fullName evidence="2">Putative fatty acyl CoA synthetase 2</fullName>
        <ecNumber evidence="2">6.2.1.3</ecNumber>
    </submittedName>
</protein>
<dbReference type="Gene3D" id="3.40.50.12780">
    <property type="entry name" value="N-terminal domain of ligase-like"/>
    <property type="match status" value="1"/>
</dbReference>
<dbReference type="Pfam" id="PF00501">
    <property type="entry name" value="AMP-binding"/>
    <property type="match status" value="1"/>
</dbReference>
<reference evidence="2" key="1">
    <citation type="journal article" date="2012" name="Proc. Natl. Acad. Sci. U.S.A.">
        <title>Antigenic diversity is generated by distinct evolutionary mechanisms in African trypanosome species.</title>
        <authorList>
            <person name="Jackson A.P."/>
            <person name="Berry A."/>
            <person name="Aslett M."/>
            <person name="Allison H.C."/>
            <person name="Burton P."/>
            <person name="Vavrova-Anderson J."/>
            <person name="Brown R."/>
            <person name="Browne H."/>
            <person name="Corton N."/>
            <person name="Hauser H."/>
            <person name="Gamble J."/>
            <person name="Gilderthorp R."/>
            <person name="Marcello L."/>
            <person name="McQuillan J."/>
            <person name="Otto T.D."/>
            <person name="Quail M.A."/>
            <person name="Sanders M.J."/>
            <person name="van Tonder A."/>
            <person name="Ginger M.L."/>
            <person name="Field M.C."/>
            <person name="Barry J.D."/>
            <person name="Hertz-Fowler C."/>
            <person name="Berriman M."/>
        </authorList>
    </citation>
    <scope>NUCLEOTIDE SEQUENCE</scope>
    <source>
        <strain evidence="2">Y486</strain>
    </source>
</reference>
<dbReference type="PROSITE" id="PS00455">
    <property type="entry name" value="AMP_BINDING"/>
    <property type="match status" value="1"/>
</dbReference>
<dbReference type="EC" id="6.2.1.3" evidence="2"/>
<dbReference type="OMA" id="CAELVCI"/>
<dbReference type="SUPFAM" id="SSF56801">
    <property type="entry name" value="Acetyl-CoA synthetase-like"/>
    <property type="match status" value="1"/>
</dbReference>
<dbReference type="GO" id="GO:0005783">
    <property type="term" value="C:endoplasmic reticulum"/>
    <property type="evidence" value="ECO:0007669"/>
    <property type="project" value="TreeGrafter"/>
</dbReference>
<dbReference type="GO" id="GO:0004467">
    <property type="term" value="F:long-chain fatty acid-CoA ligase activity"/>
    <property type="evidence" value="ECO:0007669"/>
    <property type="project" value="UniProtKB-EC"/>
</dbReference>
<dbReference type="PANTHER" id="PTHR43272">
    <property type="entry name" value="LONG-CHAIN-FATTY-ACID--COA LIGASE"/>
    <property type="match status" value="1"/>
</dbReference>